<dbReference type="Pfam" id="PF00361">
    <property type="entry name" value="Proton_antipo_M"/>
    <property type="match status" value="1"/>
</dbReference>
<gene>
    <name evidence="11" type="ORF">J7W16_09385</name>
</gene>
<feature type="transmembrane region" description="Helical" evidence="9">
    <location>
        <begin position="300"/>
        <end position="318"/>
    </location>
</feature>
<feature type="transmembrane region" description="Helical" evidence="9">
    <location>
        <begin position="69"/>
        <end position="95"/>
    </location>
</feature>
<feature type="transmembrane region" description="Helical" evidence="9">
    <location>
        <begin position="203"/>
        <end position="227"/>
    </location>
</feature>
<feature type="transmembrane region" description="Helical" evidence="9">
    <location>
        <begin position="239"/>
        <end position="265"/>
    </location>
</feature>
<evidence type="ECO:0000256" key="9">
    <source>
        <dbReference type="SAM" id="Phobius"/>
    </source>
</evidence>
<feature type="transmembrane region" description="Helical" evidence="9">
    <location>
        <begin position="334"/>
        <end position="354"/>
    </location>
</feature>
<dbReference type="Proteomes" id="UP000678228">
    <property type="component" value="Unassembled WGS sequence"/>
</dbReference>
<keyword evidence="4" id="KW-1003">Cell membrane</keyword>
<dbReference type="InterPro" id="IPR001750">
    <property type="entry name" value="ND/Mrp_TM"/>
</dbReference>
<dbReference type="PANTHER" id="PTHR42703">
    <property type="entry name" value="NADH DEHYDROGENASE"/>
    <property type="match status" value="1"/>
</dbReference>
<keyword evidence="3" id="KW-0050">Antiport</keyword>
<evidence type="ECO:0000256" key="4">
    <source>
        <dbReference type="ARBA" id="ARBA00022475"/>
    </source>
</evidence>
<dbReference type="PANTHER" id="PTHR42703:SF1">
    <property type="entry name" value="NA(+)_H(+) ANTIPORTER SUBUNIT D1"/>
    <property type="match status" value="1"/>
</dbReference>
<proteinExistence type="inferred from homology"/>
<evidence type="ECO:0000256" key="6">
    <source>
        <dbReference type="ARBA" id="ARBA00022989"/>
    </source>
</evidence>
<organism evidence="11 12">
    <name type="scientific">Halalkalibacter suaedae</name>
    <dbReference type="NCBI Taxonomy" id="2822140"/>
    <lineage>
        <taxon>Bacteria</taxon>
        <taxon>Bacillati</taxon>
        <taxon>Bacillota</taxon>
        <taxon>Bacilli</taxon>
        <taxon>Bacillales</taxon>
        <taxon>Bacillaceae</taxon>
        <taxon>Halalkalibacter</taxon>
    </lineage>
</organism>
<feature type="transmembrane region" description="Helical" evidence="9">
    <location>
        <begin position="406"/>
        <end position="427"/>
    </location>
</feature>
<dbReference type="PRINTS" id="PR01437">
    <property type="entry name" value="NUOXDRDTASE4"/>
</dbReference>
<keyword evidence="7 9" id="KW-0472">Membrane</keyword>
<dbReference type="NCBIfam" id="NF005818">
    <property type="entry name" value="PRK07691.1"/>
    <property type="match status" value="1"/>
</dbReference>
<feature type="domain" description="NADH:quinone oxidoreductase/Mrp antiporter transmembrane" evidence="10">
    <location>
        <begin position="128"/>
        <end position="417"/>
    </location>
</feature>
<dbReference type="GO" id="GO:0015297">
    <property type="term" value="F:antiporter activity"/>
    <property type="evidence" value="ECO:0007669"/>
    <property type="project" value="UniProtKB-KW"/>
</dbReference>
<feature type="transmembrane region" description="Helical" evidence="9">
    <location>
        <begin position="366"/>
        <end position="386"/>
    </location>
</feature>
<feature type="transmembrane region" description="Helical" evidence="9">
    <location>
        <begin position="30"/>
        <end position="49"/>
    </location>
</feature>
<dbReference type="GO" id="GO:0005886">
    <property type="term" value="C:plasma membrane"/>
    <property type="evidence" value="ECO:0007669"/>
    <property type="project" value="UniProtKB-SubCell"/>
</dbReference>
<feature type="transmembrane region" description="Helical" evidence="9">
    <location>
        <begin position="6"/>
        <end position="23"/>
    </location>
</feature>
<feature type="transmembrane region" description="Helical" evidence="9">
    <location>
        <begin position="448"/>
        <end position="473"/>
    </location>
</feature>
<dbReference type="InterPro" id="IPR050586">
    <property type="entry name" value="CPA3_Na-H_Antiporter_D"/>
</dbReference>
<feature type="transmembrane region" description="Helical" evidence="9">
    <location>
        <begin position="163"/>
        <end position="183"/>
    </location>
</feature>
<evidence type="ECO:0000256" key="8">
    <source>
        <dbReference type="RuleBase" id="RU000320"/>
    </source>
</evidence>
<keyword evidence="6 9" id="KW-1133">Transmembrane helix</keyword>
<evidence type="ECO:0000259" key="10">
    <source>
        <dbReference type="Pfam" id="PF00361"/>
    </source>
</evidence>
<dbReference type="AlphaFoldDB" id="A0A940WS76"/>
<keyword evidence="3" id="KW-0813">Transport</keyword>
<evidence type="ECO:0000313" key="12">
    <source>
        <dbReference type="Proteomes" id="UP000678228"/>
    </source>
</evidence>
<feature type="transmembrane region" description="Helical" evidence="9">
    <location>
        <begin position="132"/>
        <end position="151"/>
    </location>
</feature>
<evidence type="ECO:0000256" key="2">
    <source>
        <dbReference type="ARBA" id="ARBA00005346"/>
    </source>
</evidence>
<evidence type="ECO:0000256" key="3">
    <source>
        <dbReference type="ARBA" id="ARBA00022449"/>
    </source>
</evidence>
<comment type="subcellular location">
    <subcellularLocation>
        <location evidence="1">Cell membrane</location>
        <topology evidence="1">Multi-pass membrane protein</topology>
    </subcellularLocation>
    <subcellularLocation>
        <location evidence="8">Membrane</location>
        <topology evidence="8">Multi-pass membrane protein</topology>
    </subcellularLocation>
</comment>
<comment type="caution">
    <text evidence="11">The sequence shown here is derived from an EMBL/GenBank/DDBJ whole genome shotgun (WGS) entry which is preliminary data.</text>
</comment>
<keyword evidence="12" id="KW-1185">Reference proteome</keyword>
<feature type="transmembrane region" description="Helical" evidence="9">
    <location>
        <begin position="107"/>
        <end position="126"/>
    </location>
</feature>
<dbReference type="RefSeq" id="WP_210597031.1">
    <property type="nucleotide sequence ID" value="NZ_JAGKSQ010000003.1"/>
</dbReference>
<accession>A0A940WS76</accession>
<protein>
    <submittedName>
        <fullName evidence="11">Na+/H+ antiporter subunit D</fullName>
    </submittedName>
</protein>
<dbReference type="InterPro" id="IPR003918">
    <property type="entry name" value="NADH_UbQ_OxRdtase"/>
</dbReference>
<sequence length="494" mass="53729">MNNLTIAPLLIPLVTGVILLFLGKRLILQKALSILSGMAIIATSIFLLMDVLENGIKTYQVGGWQPPFGIVLVADSLATLLVLFSSIIMVATTLFTFRGLDLERKNYYYYPLVQFLLTGVIGAFLTGDIFNLFVFFEVLLMSSYALIVLGGTKTQLRESLKYVLINVISSAFFVTAVAFLYSATGTLNMADLSARIAEINQPGLITVIALLFLIVFGMKAAIFPLFFWLPGAYSAPPPVISAIFAGLLTKVGIYAIYRVFTIIFYHHPDVTHYTIGILAAITMIVGAVGAIAYNDIHKILVYNVVAGVGFILLGLSAFNEDGLFGGMFYLLHDMLIKAALFLLAGAIVVITRTTKIGQASGIIKNYPLLGWTFLAAALSLAGVPPFSGFFGKLLLIQGGFAAEQYVFVAVLLVSSLLVLYSVMRIFFQVILGEEILPDVSRRGNVKGLVYPSIFLLFLSFLMGMGAEAVYPYVADATNTLLNPELYIDAVLKEE</sequence>
<evidence type="ECO:0000256" key="1">
    <source>
        <dbReference type="ARBA" id="ARBA00004651"/>
    </source>
</evidence>
<reference evidence="11" key="1">
    <citation type="submission" date="2021-03" db="EMBL/GenBank/DDBJ databases">
        <title>Bacillus suaedae sp. nov., isolated from Suaeda aralocaspica.</title>
        <authorList>
            <person name="Lei R.F.R."/>
        </authorList>
    </citation>
    <scope>NUCLEOTIDE SEQUENCE</scope>
    <source>
        <strain evidence="11">YZJH907-2</strain>
    </source>
</reference>
<evidence type="ECO:0000313" key="11">
    <source>
        <dbReference type="EMBL" id="MBP3951346.1"/>
    </source>
</evidence>
<dbReference type="EMBL" id="JAGKSQ010000003">
    <property type="protein sequence ID" value="MBP3951346.1"/>
    <property type="molecule type" value="Genomic_DNA"/>
</dbReference>
<feature type="transmembrane region" description="Helical" evidence="9">
    <location>
        <begin position="271"/>
        <end position="293"/>
    </location>
</feature>
<evidence type="ECO:0000256" key="7">
    <source>
        <dbReference type="ARBA" id="ARBA00023136"/>
    </source>
</evidence>
<keyword evidence="5 8" id="KW-0812">Transmembrane</keyword>
<name>A0A940WS76_9BACI</name>
<comment type="similarity">
    <text evidence="2">Belongs to the CPA3 antiporters (TC 2.A.63) subunit D family.</text>
</comment>
<dbReference type="GO" id="GO:0042773">
    <property type="term" value="P:ATP synthesis coupled electron transport"/>
    <property type="evidence" value="ECO:0007669"/>
    <property type="project" value="InterPro"/>
</dbReference>
<evidence type="ECO:0000256" key="5">
    <source>
        <dbReference type="ARBA" id="ARBA00022692"/>
    </source>
</evidence>
<dbReference type="GO" id="GO:0008137">
    <property type="term" value="F:NADH dehydrogenase (ubiquinone) activity"/>
    <property type="evidence" value="ECO:0007669"/>
    <property type="project" value="InterPro"/>
</dbReference>
<dbReference type="NCBIfam" id="NF009306">
    <property type="entry name" value="PRK12663.1"/>
    <property type="match status" value="1"/>
</dbReference>